<sequence>MVAAILIPIIFIYFFIKSKKEANKYHREWITMTDIRIDSSVIGTVSQIFTQKERFYYNKFLFETTLIIQTTEGRTIKLKKIEPITPEFTPPLFLPGEQLAFYGFWDQDYFRFSLFENFNTQE</sequence>
<proteinExistence type="predicted"/>
<evidence type="ECO:0000313" key="2">
    <source>
        <dbReference type="Proteomes" id="UP000199159"/>
    </source>
</evidence>
<dbReference type="AlphaFoldDB" id="A0A1H0RGI8"/>
<keyword evidence="2" id="KW-1185">Reference proteome</keyword>
<accession>A0A1H0RGI8</accession>
<dbReference type="OrthoDB" id="2917898at2"/>
<dbReference type="Proteomes" id="UP000199159">
    <property type="component" value="Unassembled WGS sequence"/>
</dbReference>
<reference evidence="2" key="1">
    <citation type="submission" date="2016-10" db="EMBL/GenBank/DDBJ databases">
        <authorList>
            <person name="Varghese N."/>
            <person name="Submissions S."/>
        </authorList>
    </citation>
    <scope>NUCLEOTIDE SEQUENCE [LARGE SCALE GENOMIC DNA]</scope>
    <source>
        <strain evidence="2">IBRC-M10078</strain>
    </source>
</reference>
<dbReference type="STRING" id="930152.SAMN05216565_102203"/>
<organism evidence="1 2">
    <name type="scientific">Litchfieldia salsa</name>
    <dbReference type="NCBI Taxonomy" id="930152"/>
    <lineage>
        <taxon>Bacteria</taxon>
        <taxon>Bacillati</taxon>
        <taxon>Bacillota</taxon>
        <taxon>Bacilli</taxon>
        <taxon>Bacillales</taxon>
        <taxon>Bacillaceae</taxon>
        <taxon>Litchfieldia</taxon>
    </lineage>
</organism>
<name>A0A1H0RGI8_9BACI</name>
<dbReference type="RefSeq" id="WP_090850510.1">
    <property type="nucleotide sequence ID" value="NZ_FNJU01000002.1"/>
</dbReference>
<dbReference type="EMBL" id="FNJU01000002">
    <property type="protein sequence ID" value="SDP28634.1"/>
    <property type="molecule type" value="Genomic_DNA"/>
</dbReference>
<protein>
    <submittedName>
        <fullName evidence="1">Uncharacterized protein</fullName>
    </submittedName>
</protein>
<evidence type="ECO:0000313" key="1">
    <source>
        <dbReference type="EMBL" id="SDP28634.1"/>
    </source>
</evidence>
<gene>
    <name evidence="1" type="ORF">SAMN05216565_102203</name>
</gene>